<feature type="domain" description="PBP" evidence="2">
    <location>
        <begin position="18"/>
        <end position="291"/>
    </location>
</feature>
<name>A0AAW3ZZ15_9BACT</name>
<evidence type="ECO:0000313" key="3">
    <source>
        <dbReference type="EMBL" id="MBE2986850.1"/>
    </source>
</evidence>
<dbReference type="Pfam" id="PF12849">
    <property type="entry name" value="PBP_like_2"/>
    <property type="match status" value="1"/>
</dbReference>
<keyword evidence="5" id="KW-1185">Reference proteome</keyword>
<organism evidence="4 5">
    <name type="scientific">Campylobacter californiensis</name>
    <dbReference type="NCBI Taxonomy" id="1032243"/>
    <lineage>
        <taxon>Bacteria</taxon>
        <taxon>Pseudomonadati</taxon>
        <taxon>Campylobacterota</taxon>
        <taxon>Epsilonproteobacteria</taxon>
        <taxon>Campylobacterales</taxon>
        <taxon>Campylobacteraceae</taxon>
        <taxon>Campylobacter</taxon>
    </lineage>
</organism>
<keyword evidence="1" id="KW-0732">Signal</keyword>
<dbReference type="PANTHER" id="PTHR30570:SF1">
    <property type="entry name" value="PHOSPHATE-BINDING PROTEIN PSTS"/>
    <property type="match status" value="1"/>
</dbReference>
<evidence type="ECO:0000313" key="4">
    <source>
        <dbReference type="EMBL" id="MBE3608640.1"/>
    </source>
</evidence>
<dbReference type="InterPro" id="IPR024370">
    <property type="entry name" value="PBP_domain"/>
</dbReference>
<evidence type="ECO:0000256" key="1">
    <source>
        <dbReference type="ARBA" id="ARBA00022729"/>
    </source>
</evidence>
<dbReference type="EMBL" id="LIWG01000011">
    <property type="protein sequence ID" value="MBE3608640.1"/>
    <property type="molecule type" value="Genomic_DNA"/>
</dbReference>
<dbReference type="Proteomes" id="UP000650616">
    <property type="component" value="Unassembled WGS sequence"/>
</dbReference>
<dbReference type="PANTHER" id="PTHR30570">
    <property type="entry name" value="PERIPLASMIC PHOSPHATE BINDING COMPONENT OF PHOSPHATE ABC TRANSPORTER"/>
    <property type="match status" value="1"/>
</dbReference>
<reference evidence="3 6" key="2">
    <citation type="submission" date="2020-10" db="EMBL/GenBank/DDBJ databases">
        <title>Campylobacter californiensis sp. nov. isolated from cattle and feral swine in California.</title>
        <authorList>
            <person name="Miller W.G."/>
        </authorList>
    </citation>
    <scope>NUCLEOTIDE SEQUENCE [LARGE SCALE GENOMIC DNA]</scope>
    <source>
        <strain evidence="3 6">RM12919</strain>
    </source>
</reference>
<gene>
    <name evidence="3" type="ORF">CCAL12919_06930</name>
    <name evidence="4" type="ORF">CCAL9337_07910</name>
</gene>
<protein>
    <submittedName>
        <fullName evidence="4">PstS family phosphate ABC transporter substrate-binding protein</fullName>
    </submittedName>
</protein>
<evidence type="ECO:0000259" key="2">
    <source>
        <dbReference type="Pfam" id="PF12849"/>
    </source>
</evidence>
<dbReference type="RefSeq" id="WP_170016912.1">
    <property type="nucleotide sequence ID" value="NZ_CP012545.1"/>
</dbReference>
<comment type="caution">
    <text evidence="4">The sequence shown here is derived from an EMBL/GenBank/DDBJ whole genome shotgun (WGS) entry which is preliminary data.</text>
</comment>
<dbReference type="EMBL" id="JADBHS010000013">
    <property type="protein sequence ID" value="MBE2986850.1"/>
    <property type="molecule type" value="Genomic_DNA"/>
</dbReference>
<dbReference type="Gene3D" id="3.40.190.10">
    <property type="entry name" value="Periplasmic binding protein-like II"/>
    <property type="match status" value="2"/>
</dbReference>
<sequence>MKVFNILAASCLVLAAAGFERDQIRIAGSSTVFPFTSFVAEEFGANKANKTPIVESVGTGSGFKLFCSGLGGDTPDIANASRPIKLSEFELCQKNGVTDISGIMIGYDGIVLAQNTANGELNLSKEQIFKALAKDIFLGGKLVPNPYKSWKQIDESLPDREIVVYGPPSTSGTRDSFEELVMQEVSEKLGYDKGYKAIREDGVFVPSGENDNLIVAKLGTNKAALGIFGYSYFEENADKLTAVSVDGVALNAQNIANGSYKVARSLFIYVKNAHKGSTKGLEDFIKLYISDDMIGENGELRTLGLIPQGGDELKRTREFFSKPLDMDLVKAHKVN</sequence>
<dbReference type="InterPro" id="IPR050811">
    <property type="entry name" value="Phosphate_ABC_transporter"/>
</dbReference>
<dbReference type="SUPFAM" id="SSF53850">
    <property type="entry name" value="Periplasmic binding protein-like II"/>
    <property type="match status" value="1"/>
</dbReference>
<dbReference type="AlphaFoldDB" id="A0AAW3ZZ15"/>
<accession>A0AAW3ZZ15</accession>
<evidence type="ECO:0000313" key="6">
    <source>
        <dbReference type="Proteomes" id="UP001318760"/>
    </source>
</evidence>
<dbReference type="CDD" id="cd13654">
    <property type="entry name" value="PBP2_phosphate_like_2"/>
    <property type="match status" value="1"/>
</dbReference>
<dbReference type="Proteomes" id="UP001318760">
    <property type="component" value="Unassembled WGS sequence"/>
</dbReference>
<proteinExistence type="predicted"/>
<evidence type="ECO:0000313" key="5">
    <source>
        <dbReference type="Proteomes" id="UP000650616"/>
    </source>
</evidence>
<reference evidence="4 5" key="1">
    <citation type="submission" date="2015-08" db="EMBL/GenBank/DDBJ databases">
        <title>Comparative genomics of the Campylobacter concisus group.</title>
        <authorList>
            <person name="Yee E."/>
            <person name="Chapman M.H."/>
            <person name="Huynh S."/>
            <person name="Bono J.L."/>
            <person name="On S.L."/>
            <person name="St Leger J."/>
            <person name="Foster G."/>
            <person name="Parker C.T."/>
            <person name="Miller W.G."/>
        </authorList>
    </citation>
    <scope>NUCLEOTIDE SEQUENCE [LARGE SCALE GENOMIC DNA]</scope>
    <source>
        <strain evidence="4 5">RM9337</strain>
    </source>
</reference>